<reference evidence="2" key="1">
    <citation type="submission" date="2018-11" db="EMBL/GenBank/DDBJ databases">
        <authorList>
            <consortium name="Pathogen Informatics"/>
        </authorList>
    </citation>
    <scope>NUCLEOTIDE SEQUENCE</scope>
</reference>
<evidence type="ECO:0000313" key="3">
    <source>
        <dbReference type="Proteomes" id="UP000784294"/>
    </source>
</evidence>
<organism evidence="2 3">
    <name type="scientific">Protopolystoma xenopodis</name>
    <dbReference type="NCBI Taxonomy" id="117903"/>
    <lineage>
        <taxon>Eukaryota</taxon>
        <taxon>Metazoa</taxon>
        <taxon>Spiralia</taxon>
        <taxon>Lophotrochozoa</taxon>
        <taxon>Platyhelminthes</taxon>
        <taxon>Monogenea</taxon>
        <taxon>Polyopisthocotylea</taxon>
        <taxon>Polystomatidea</taxon>
        <taxon>Polystomatidae</taxon>
        <taxon>Protopolystoma</taxon>
    </lineage>
</organism>
<feature type="compositionally biased region" description="Low complexity" evidence="1">
    <location>
        <begin position="64"/>
        <end position="79"/>
    </location>
</feature>
<feature type="compositionally biased region" description="Polar residues" evidence="1">
    <location>
        <begin position="151"/>
        <end position="170"/>
    </location>
</feature>
<accession>A0A448XHM1</accession>
<proteinExistence type="predicted"/>
<dbReference type="AlphaFoldDB" id="A0A448XHM1"/>
<name>A0A448XHM1_9PLAT</name>
<gene>
    <name evidence="2" type="ORF">PXEA_LOCUS30446</name>
</gene>
<feature type="region of interest" description="Disordered" evidence="1">
    <location>
        <begin position="119"/>
        <end position="183"/>
    </location>
</feature>
<feature type="compositionally biased region" description="Basic residues" evidence="1">
    <location>
        <begin position="127"/>
        <end position="138"/>
    </location>
</feature>
<sequence length="236" mass="26234">MTSVCNCSLSPNHNIYFFCPSNHRLRSATSPAFNRTRVISSYSHNASPNRLSSGPIRPPNFPHASQSAHSAAASNSMSARTALSSQIRPSIAPQNGHKVQKCLPTIVTTKSRLGGLTKRGSLEVLPIRRRTEKARRSRQPQQQQPNCRLGSGQQYQQHGQNTNKKQQSPSPETPATMRSMERSLQKQHTWLVSKRPAWVRGSRAPVKTILNSKAVVALILSTFLPFNILKVLYGKY</sequence>
<dbReference type="EMBL" id="CAAALY010253750">
    <property type="protein sequence ID" value="VEL37006.1"/>
    <property type="molecule type" value="Genomic_DNA"/>
</dbReference>
<evidence type="ECO:0000256" key="1">
    <source>
        <dbReference type="SAM" id="MobiDB-lite"/>
    </source>
</evidence>
<keyword evidence="3" id="KW-1185">Reference proteome</keyword>
<protein>
    <submittedName>
        <fullName evidence="2">Uncharacterized protein</fullName>
    </submittedName>
</protein>
<feature type="region of interest" description="Disordered" evidence="1">
    <location>
        <begin position="44"/>
        <end position="97"/>
    </location>
</feature>
<comment type="caution">
    <text evidence="2">The sequence shown here is derived from an EMBL/GenBank/DDBJ whole genome shotgun (WGS) entry which is preliminary data.</text>
</comment>
<dbReference type="Proteomes" id="UP000784294">
    <property type="component" value="Unassembled WGS sequence"/>
</dbReference>
<evidence type="ECO:0000313" key="2">
    <source>
        <dbReference type="EMBL" id="VEL37006.1"/>
    </source>
</evidence>